<evidence type="ECO:0000313" key="7">
    <source>
        <dbReference type="EMBL" id="CUH44131.1"/>
    </source>
</evidence>
<evidence type="ECO:0000256" key="4">
    <source>
        <dbReference type="ARBA" id="ARBA00022967"/>
    </source>
</evidence>
<keyword evidence="8" id="KW-1185">Reference proteome</keyword>
<dbReference type="CDD" id="cd03214">
    <property type="entry name" value="ABC_Iron-Siderophores_B12_Hemin"/>
    <property type="match status" value="1"/>
</dbReference>
<dbReference type="Pfam" id="PF00005">
    <property type="entry name" value="ABC_tran"/>
    <property type="match status" value="1"/>
</dbReference>
<evidence type="ECO:0000256" key="3">
    <source>
        <dbReference type="ARBA" id="ARBA00022840"/>
    </source>
</evidence>
<dbReference type="PANTHER" id="PTHR42794">
    <property type="entry name" value="HEMIN IMPORT ATP-BINDING PROTEIN HMUV"/>
    <property type="match status" value="1"/>
</dbReference>
<dbReference type="SUPFAM" id="SSF52540">
    <property type="entry name" value="P-loop containing nucleoside triphosphate hydrolases"/>
    <property type="match status" value="1"/>
</dbReference>
<keyword evidence="7" id="KW-0378">Hydrolase</keyword>
<dbReference type="InterPro" id="IPR003439">
    <property type="entry name" value="ABC_transporter-like_ATP-bd"/>
</dbReference>
<evidence type="ECO:0000259" key="6">
    <source>
        <dbReference type="PROSITE" id="PS50893"/>
    </source>
</evidence>
<evidence type="ECO:0000256" key="2">
    <source>
        <dbReference type="ARBA" id="ARBA00022741"/>
    </source>
</evidence>
<dbReference type="SMART" id="SM00382">
    <property type="entry name" value="AAA"/>
    <property type="match status" value="1"/>
</dbReference>
<dbReference type="Gene3D" id="3.40.50.300">
    <property type="entry name" value="P-loop containing nucleotide triphosphate hydrolases"/>
    <property type="match status" value="1"/>
</dbReference>
<dbReference type="NCBIfam" id="NF010068">
    <property type="entry name" value="PRK13548.1"/>
    <property type="match status" value="1"/>
</dbReference>
<keyword evidence="4" id="KW-1278">Translocase</keyword>
<dbReference type="EMBL" id="CYPS01000043">
    <property type="protein sequence ID" value="CUH44131.1"/>
    <property type="molecule type" value="Genomic_DNA"/>
</dbReference>
<dbReference type="InterPro" id="IPR017871">
    <property type="entry name" value="ABC_transporter-like_CS"/>
</dbReference>
<evidence type="ECO:0000256" key="1">
    <source>
        <dbReference type="ARBA" id="ARBA00022448"/>
    </source>
</evidence>
<proteinExistence type="predicted"/>
<organism evidence="7 8">
    <name type="scientific">Ruegeria atlantica</name>
    <dbReference type="NCBI Taxonomy" id="81569"/>
    <lineage>
        <taxon>Bacteria</taxon>
        <taxon>Pseudomonadati</taxon>
        <taxon>Pseudomonadota</taxon>
        <taxon>Alphaproteobacteria</taxon>
        <taxon>Rhodobacterales</taxon>
        <taxon>Roseobacteraceae</taxon>
        <taxon>Ruegeria</taxon>
    </lineage>
</organism>
<dbReference type="InterPro" id="IPR027417">
    <property type="entry name" value="P-loop_NTPase"/>
</dbReference>
<evidence type="ECO:0000313" key="8">
    <source>
        <dbReference type="Proteomes" id="UP000050786"/>
    </source>
</evidence>
<gene>
    <name evidence="7" type="primary">hmuV_2</name>
    <name evidence="7" type="ORF">RUM4293_03028</name>
</gene>
<dbReference type="GO" id="GO:0005524">
    <property type="term" value="F:ATP binding"/>
    <property type="evidence" value="ECO:0007669"/>
    <property type="project" value="UniProtKB-KW"/>
</dbReference>
<dbReference type="Proteomes" id="UP000050786">
    <property type="component" value="Unassembled WGS sequence"/>
</dbReference>
<name>A0A0P1E5R7_9RHOB</name>
<dbReference type="EC" id="3.6.3.-" evidence="7"/>
<keyword evidence="2" id="KW-0547">Nucleotide-binding</keyword>
<dbReference type="PROSITE" id="PS50893">
    <property type="entry name" value="ABC_TRANSPORTER_2"/>
    <property type="match status" value="1"/>
</dbReference>
<keyword evidence="1" id="KW-0813">Transport</keyword>
<dbReference type="PANTHER" id="PTHR42794:SF1">
    <property type="entry name" value="HEMIN IMPORT ATP-BINDING PROTEIN HMUV"/>
    <property type="match status" value="1"/>
</dbReference>
<protein>
    <submittedName>
        <fullName evidence="7">Hemin import ATP-binding protein HmuV</fullName>
        <ecNumber evidence="7">3.6.3.-</ecNumber>
    </submittedName>
</protein>
<dbReference type="AlphaFoldDB" id="A0A0P1E5R7"/>
<sequence length="262" mass="28276">MKGENIHVKLGRKDILHGVDFDAEPGKVTAIIGPNGSGKSTLLKALSGELESYGEISLNGHSISELKPWQLAAMRGVLPQSSTVAFPFTVLEIVRLGLANGLAAADDSLPSRALAHVDLAGFEHRSYQNLSGGEQQRVQLARVLTQVWDVTYHDQPRWLLLDEPVASLDIAHQFTVLGVARNFAKQGGGVVVVMHDLNLTALFADYVYVMSEGSVWGSGTPTAILNDQTMLQVYGIDLPISTLPNAQVPFILPQAMRQTLTA</sequence>
<evidence type="ECO:0000256" key="5">
    <source>
        <dbReference type="ARBA" id="ARBA00037066"/>
    </source>
</evidence>
<dbReference type="PROSITE" id="PS00211">
    <property type="entry name" value="ABC_TRANSPORTER_1"/>
    <property type="match status" value="1"/>
</dbReference>
<feature type="domain" description="ABC transporter" evidence="6">
    <location>
        <begin position="1"/>
        <end position="237"/>
    </location>
</feature>
<reference evidence="8" key="1">
    <citation type="submission" date="2015-09" db="EMBL/GenBank/DDBJ databases">
        <authorList>
            <person name="Rodrigo-Torres L."/>
            <person name="Arahal D.R."/>
        </authorList>
    </citation>
    <scope>NUCLEOTIDE SEQUENCE [LARGE SCALE GENOMIC DNA]</scope>
    <source>
        <strain evidence="8">CECT 4293</strain>
    </source>
</reference>
<keyword evidence="3 7" id="KW-0067">ATP-binding</keyword>
<accession>A0A0P1E5R7</accession>
<dbReference type="RefSeq" id="WP_222424441.1">
    <property type="nucleotide sequence ID" value="NZ_CYPS01000043.1"/>
</dbReference>
<comment type="function">
    <text evidence="5">Part of the ABC transporter complex HmuTUV involved in hemin import. Responsible for energy coupling to the transport system.</text>
</comment>
<dbReference type="GO" id="GO:0016887">
    <property type="term" value="F:ATP hydrolysis activity"/>
    <property type="evidence" value="ECO:0007669"/>
    <property type="project" value="InterPro"/>
</dbReference>
<dbReference type="InterPro" id="IPR003593">
    <property type="entry name" value="AAA+_ATPase"/>
</dbReference>